<name>A0ABM9ZWJ9_9BACT</name>
<sequence length="101" mass="11446">MIGLEKVEIFEERPARVRAFRVAKDRYIGNSHGVELAKAGDWIVIDSNDKIRHFTPMEFMLRYKAATVQPFCVVPDPDCYVLTVDRNGQILSIRGASHTPA</sequence>
<comment type="caution">
    <text evidence="1">The sequence shown here is derived from an EMBL/GenBank/DDBJ whole genome shotgun (WGS) entry which is preliminary data.</text>
</comment>
<evidence type="ECO:0000313" key="2">
    <source>
        <dbReference type="Proteomes" id="UP000006462"/>
    </source>
</evidence>
<keyword evidence="2" id="KW-1185">Reference proteome</keyword>
<proteinExistence type="predicted"/>
<dbReference type="Proteomes" id="UP000006462">
    <property type="component" value="Unassembled WGS sequence"/>
</dbReference>
<protein>
    <submittedName>
        <fullName evidence="1">Uncharacterized protein</fullName>
    </submittedName>
</protein>
<dbReference type="RefSeq" id="WP_009164219.1">
    <property type="nucleotide sequence ID" value="NZ_ADFP01000046.1"/>
</dbReference>
<gene>
    <name evidence="1" type="ORF">HMPREF7215_2756</name>
</gene>
<organism evidence="1 2">
    <name type="scientific">Pyramidobacter piscolens W5455</name>
    <dbReference type="NCBI Taxonomy" id="352165"/>
    <lineage>
        <taxon>Bacteria</taxon>
        <taxon>Thermotogati</taxon>
        <taxon>Synergistota</taxon>
        <taxon>Synergistia</taxon>
        <taxon>Synergistales</taxon>
        <taxon>Dethiosulfovibrionaceae</taxon>
        <taxon>Pyramidobacter</taxon>
    </lineage>
</organism>
<evidence type="ECO:0000313" key="1">
    <source>
        <dbReference type="EMBL" id="EFB91320.1"/>
    </source>
</evidence>
<reference evidence="1 2" key="1">
    <citation type="submission" date="2009-12" db="EMBL/GenBank/DDBJ databases">
        <authorList>
            <person name="Shrivastava S."/>
            <person name="Madupu R."/>
            <person name="Durkin A.S."/>
            <person name="Torralba M."/>
            <person name="Methe B."/>
            <person name="Sutton G.G."/>
            <person name="Strausberg R.L."/>
            <person name="Nelson K.E."/>
        </authorList>
    </citation>
    <scope>NUCLEOTIDE SEQUENCE [LARGE SCALE GENOMIC DNA]</scope>
    <source>
        <strain evidence="1 2">W5455</strain>
    </source>
</reference>
<dbReference type="EMBL" id="ADFP01000046">
    <property type="protein sequence ID" value="EFB91320.1"/>
    <property type="molecule type" value="Genomic_DNA"/>
</dbReference>
<accession>A0ABM9ZWJ9</accession>